<dbReference type="GO" id="GO:0006310">
    <property type="term" value="P:DNA recombination"/>
    <property type="evidence" value="ECO:0007669"/>
    <property type="project" value="UniProtKB-UniRule"/>
</dbReference>
<dbReference type="PANTHER" id="PTHR30446:SF0">
    <property type="entry name" value="RECOMBINATION PROTEIN RECR"/>
    <property type="match status" value="1"/>
</dbReference>
<dbReference type="Pfam" id="PF02132">
    <property type="entry name" value="RecR_ZnF"/>
    <property type="match status" value="1"/>
</dbReference>
<dbReference type="GO" id="GO:0003677">
    <property type="term" value="F:DNA binding"/>
    <property type="evidence" value="ECO:0007669"/>
    <property type="project" value="UniProtKB-UniRule"/>
</dbReference>
<dbReference type="PATRIC" id="fig|1579979.3.peg.2206"/>
<accession>A0A0K0XXW3</accession>
<dbReference type="InterPro" id="IPR015967">
    <property type="entry name" value="Rcmb_RecR_Znf"/>
</dbReference>
<dbReference type="Pfam" id="PF21176">
    <property type="entry name" value="RecR_HhH"/>
    <property type="match status" value="1"/>
</dbReference>
<dbReference type="InterPro" id="IPR006171">
    <property type="entry name" value="TOPRIM_dom"/>
</dbReference>
<dbReference type="GO" id="GO:0008270">
    <property type="term" value="F:zinc ion binding"/>
    <property type="evidence" value="ECO:0007669"/>
    <property type="project" value="UniProtKB-KW"/>
</dbReference>
<dbReference type="Gene3D" id="3.40.1360.10">
    <property type="match status" value="1"/>
</dbReference>
<feature type="zinc finger region" description="C4-type" evidence="1">
    <location>
        <begin position="56"/>
        <end position="71"/>
    </location>
</feature>
<dbReference type="Pfam" id="PF21175">
    <property type="entry name" value="RecR_C"/>
    <property type="match status" value="1"/>
</dbReference>
<dbReference type="NCBIfam" id="TIGR00615">
    <property type="entry name" value="recR"/>
    <property type="match status" value="1"/>
</dbReference>
<dbReference type="STRING" id="1579979.WM2015_2160"/>
<sequence length="200" mass="21894">MAADPFDELLEALRCLPGVGARSAQRMALELLERDRDGGRRLARALETAMRDIQRCASCRNFTASEHCRICRDDRRSDRVICAVESPADVLAIEQATGFDGRYFVLLGRLSPLDGIGPEDLGLDLLEARLSDAAVEELIIATNTTVEGEATAYYLREMADRHDVRVSRLAQGVPLGGELEHTDRSTLAHAFASRLPLAGS</sequence>
<keyword evidence="1" id="KW-0862">Zinc</keyword>
<dbReference type="RefSeq" id="WP_049726077.1">
    <property type="nucleotide sequence ID" value="NZ_CP012154.1"/>
</dbReference>
<dbReference type="GO" id="GO:0006281">
    <property type="term" value="P:DNA repair"/>
    <property type="evidence" value="ECO:0007669"/>
    <property type="project" value="UniProtKB-UniRule"/>
</dbReference>
<dbReference type="SMART" id="SM00493">
    <property type="entry name" value="TOPRIM"/>
    <property type="match status" value="1"/>
</dbReference>
<dbReference type="Gene3D" id="6.10.250.240">
    <property type="match status" value="1"/>
</dbReference>
<dbReference type="Proteomes" id="UP000066624">
    <property type="component" value="Chromosome"/>
</dbReference>
<gene>
    <name evidence="1" type="primary">recR</name>
    <name evidence="2" type="ORF">WM2015_2160</name>
</gene>
<keyword evidence="3" id="KW-1185">Reference proteome</keyword>
<keyword evidence="1" id="KW-0479">Metal-binding</keyword>
<comment type="similarity">
    <text evidence="1">Belongs to the RecR family.</text>
</comment>
<dbReference type="CDD" id="cd01025">
    <property type="entry name" value="TOPRIM_recR"/>
    <property type="match status" value="1"/>
</dbReference>
<organism evidence="2 3">
    <name type="scientific">Wenzhouxiangella marina</name>
    <dbReference type="NCBI Taxonomy" id="1579979"/>
    <lineage>
        <taxon>Bacteria</taxon>
        <taxon>Pseudomonadati</taxon>
        <taxon>Pseudomonadota</taxon>
        <taxon>Gammaproteobacteria</taxon>
        <taxon>Chromatiales</taxon>
        <taxon>Wenzhouxiangellaceae</taxon>
        <taxon>Wenzhouxiangella</taxon>
    </lineage>
</organism>
<dbReference type="KEGG" id="wma:WM2015_2160"/>
<comment type="function">
    <text evidence="1">May play a role in DNA repair. It seems to be involved in an RecBC-independent recombinational process of DNA repair. It may act with RecF and RecO.</text>
</comment>
<evidence type="ECO:0000313" key="2">
    <source>
        <dbReference type="EMBL" id="AKS42523.1"/>
    </source>
</evidence>
<reference evidence="2 3" key="1">
    <citation type="submission" date="2015-07" db="EMBL/GenBank/DDBJ databases">
        <authorList>
            <person name="Noorani M."/>
        </authorList>
    </citation>
    <scope>NUCLEOTIDE SEQUENCE [LARGE SCALE GENOMIC DNA]</scope>
    <source>
        <strain evidence="2 3">KCTC 42284</strain>
    </source>
</reference>
<keyword evidence="1" id="KW-0227">DNA damage</keyword>
<dbReference type="SUPFAM" id="SSF111304">
    <property type="entry name" value="Recombination protein RecR"/>
    <property type="match status" value="1"/>
</dbReference>
<dbReference type="PROSITE" id="PS50880">
    <property type="entry name" value="TOPRIM"/>
    <property type="match status" value="1"/>
</dbReference>
<proteinExistence type="inferred from homology"/>
<dbReference type="InterPro" id="IPR034137">
    <property type="entry name" value="TOPRIM_RecR"/>
</dbReference>
<dbReference type="Gene3D" id="1.10.8.420">
    <property type="entry name" value="RecR Domain 1"/>
    <property type="match status" value="1"/>
</dbReference>
<evidence type="ECO:0000256" key="1">
    <source>
        <dbReference type="HAMAP-Rule" id="MF_00017"/>
    </source>
</evidence>
<keyword evidence="1" id="KW-0234">DNA repair</keyword>
<protein>
    <recommendedName>
        <fullName evidence="1">Recombination protein RecR</fullName>
    </recommendedName>
</protein>
<keyword evidence="1" id="KW-0863">Zinc-finger</keyword>
<keyword evidence="1" id="KW-0233">DNA recombination</keyword>
<dbReference type="AlphaFoldDB" id="A0A0K0XXW3"/>
<dbReference type="PROSITE" id="PS01300">
    <property type="entry name" value="RECR"/>
    <property type="match status" value="1"/>
</dbReference>
<dbReference type="OrthoDB" id="9802672at2"/>
<dbReference type="PANTHER" id="PTHR30446">
    <property type="entry name" value="RECOMBINATION PROTEIN RECR"/>
    <property type="match status" value="1"/>
</dbReference>
<dbReference type="InterPro" id="IPR023627">
    <property type="entry name" value="Rcmb_RecR"/>
</dbReference>
<evidence type="ECO:0000313" key="3">
    <source>
        <dbReference type="Proteomes" id="UP000066624"/>
    </source>
</evidence>
<dbReference type="EMBL" id="CP012154">
    <property type="protein sequence ID" value="AKS42523.1"/>
    <property type="molecule type" value="Genomic_DNA"/>
</dbReference>
<dbReference type="InterPro" id="IPR000093">
    <property type="entry name" value="DNA_Rcmb_RecR"/>
</dbReference>
<dbReference type="HAMAP" id="MF_00017">
    <property type="entry name" value="RecR"/>
    <property type="match status" value="1"/>
</dbReference>
<name>A0A0K0XXW3_9GAMM</name>
<dbReference type="Pfam" id="PF13662">
    <property type="entry name" value="Toprim_4"/>
    <property type="match status" value="1"/>
</dbReference>